<protein>
    <submittedName>
        <fullName evidence="2">Uncharacterized protein</fullName>
    </submittedName>
</protein>
<proteinExistence type="predicted"/>
<evidence type="ECO:0000256" key="1">
    <source>
        <dbReference type="SAM" id="MobiDB-lite"/>
    </source>
</evidence>
<evidence type="ECO:0000313" key="2">
    <source>
        <dbReference type="EMBL" id="MBW0553565.1"/>
    </source>
</evidence>
<sequence>MNFWNILKKFFKEEEIGRYSNGWNLLSSKYQIKKIKYWHNKKREESKEEAPEASTIKLPAIQSPQEGKKKNKNTWRKPYCSSYRIPIIQKDAMENAFNMARTMMEFKQKDEQRIRQPNFPEK</sequence>
<dbReference type="AlphaFoldDB" id="A0A9Q3P9Y0"/>
<reference evidence="2" key="1">
    <citation type="submission" date="2021-03" db="EMBL/GenBank/DDBJ databases">
        <title>Draft genome sequence of rust myrtle Austropuccinia psidii MF-1, a brazilian biotype.</title>
        <authorList>
            <person name="Quecine M.C."/>
            <person name="Pachon D.M.R."/>
            <person name="Bonatelli M.L."/>
            <person name="Correr F.H."/>
            <person name="Franceschini L.M."/>
            <person name="Leite T.F."/>
            <person name="Margarido G.R.A."/>
            <person name="Almeida C.A."/>
            <person name="Ferrarezi J.A."/>
            <person name="Labate C.A."/>
        </authorList>
    </citation>
    <scope>NUCLEOTIDE SEQUENCE</scope>
    <source>
        <strain evidence="2">MF-1</strain>
    </source>
</reference>
<organism evidence="2 3">
    <name type="scientific">Austropuccinia psidii MF-1</name>
    <dbReference type="NCBI Taxonomy" id="1389203"/>
    <lineage>
        <taxon>Eukaryota</taxon>
        <taxon>Fungi</taxon>
        <taxon>Dikarya</taxon>
        <taxon>Basidiomycota</taxon>
        <taxon>Pucciniomycotina</taxon>
        <taxon>Pucciniomycetes</taxon>
        <taxon>Pucciniales</taxon>
        <taxon>Sphaerophragmiaceae</taxon>
        <taxon>Austropuccinia</taxon>
    </lineage>
</organism>
<accession>A0A9Q3P9Y0</accession>
<name>A0A9Q3P9Y0_9BASI</name>
<feature type="region of interest" description="Disordered" evidence="1">
    <location>
        <begin position="41"/>
        <end position="76"/>
    </location>
</feature>
<evidence type="ECO:0000313" key="3">
    <source>
        <dbReference type="Proteomes" id="UP000765509"/>
    </source>
</evidence>
<keyword evidence="3" id="KW-1185">Reference proteome</keyword>
<gene>
    <name evidence="2" type="ORF">O181_093280</name>
</gene>
<comment type="caution">
    <text evidence="2">The sequence shown here is derived from an EMBL/GenBank/DDBJ whole genome shotgun (WGS) entry which is preliminary data.</text>
</comment>
<dbReference type="Proteomes" id="UP000765509">
    <property type="component" value="Unassembled WGS sequence"/>
</dbReference>
<dbReference type="EMBL" id="AVOT02060014">
    <property type="protein sequence ID" value="MBW0553565.1"/>
    <property type="molecule type" value="Genomic_DNA"/>
</dbReference>